<dbReference type="InterPro" id="IPR009721">
    <property type="entry name" value="O-acyltransferase_WSD1_C"/>
</dbReference>
<evidence type="ECO:0000313" key="3">
    <source>
        <dbReference type="Proteomes" id="UP000238479"/>
    </source>
</evidence>
<dbReference type="InterPro" id="IPR045034">
    <property type="entry name" value="O-acyltransferase_WSD1-like"/>
</dbReference>
<dbReference type="STRING" id="74649.A0A2P6PQ15"/>
<dbReference type="Proteomes" id="UP000238479">
    <property type="component" value="Chromosome 6"/>
</dbReference>
<feature type="domain" description="O-acyltransferase WSD1 C-terminal" evidence="1">
    <location>
        <begin position="223"/>
        <end position="372"/>
    </location>
</feature>
<keyword evidence="2" id="KW-0808">Transferase</keyword>
<sequence>MERLPQHKPLWEIHIIKYPTTNAAGTVIFKLHQALGDGFSLMVALLTCLQRADNPSLPLTFPSRRRSQPWKSENFVTKVFSSVFNTISDFLNGNLEEDDQTPIRSGNDGIEFKPIAVSTMTISLDRIKLIKSRLGVVRSSCQLRTYIFLRSLLYIKSTWNELMLTINDVLTAMIFLGTRLYIQETNKSLSKARGTAIVLLNTKMMGNYTSVQEMIKLNSKLPWGNHLSLLHVPIPKLLTNSEEQFSDNALDFVWKTQKIIRSKRHSLGIHLTAGFLEILNKFGGHEAAARYIRNTLKKSSMIISNMIGSVEQMSLANHPVKGLYFLVFGSPEGLDVTIVSYMGKVRIAFKMEKGLIDPPKFKSCMEKSFEMILEASEKTAVQKN</sequence>
<organism evidence="2 3">
    <name type="scientific">Rosa chinensis</name>
    <name type="common">China rose</name>
    <dbReference type="NCBI Taxonomy" id="74649"/>
    <lineage>
        <taxon>Eukaryota</taxon>
        <taxon>Viridiplantae</taxon>
        <taxon>Streptophyta</taxon>
        <taxon>Embryophyta</taxon>
        <taxon>Tracheophyta</taxon>
        <taxon>Spermatophyta</taxon>
        <taxon>Magnoliopsida</taxon>
        <taxon>eudicotyledons</taxon>
        <taxon>Gunneridae</taxon>
        <taxon>Pentapetalae</taxon>
        <taxon>rosids</taxon>
        <taxon>fabids</taxon>
        <taxon>Rosales</taxon>
        <taxon>Rosaceae</taxon>
        <taxon>Rosoideae</taxon>
        <taxon>Rosoideae incertae sedis</taxon>
        <taxon>Rosa</taxon>
    </lineage>
</organism>
<name>A0A2P6PQ15_ROSCH</name>
<dbReference type="GO" id="GO:0019432">
    <property type="term" value="P:triglyceride biosynthetic process"/>
    <property type="evidence" value="ECO:0007669"/>
    <property type="project" value="TreeGrafter"/>
</dbReference>
<protein>
    <submittedName>
        <fullName evidence="2">Putative transferase</fullName>
        <ecNumber evidence="2">2.3.1.-</ecNumber>
    </submittedName>
</protein>
<reference evidence="2 3" key="1">
    <citation type="journal article" date="2018" name="Nat. Genet.">
        <title>The Rosa genome provides new insights in the design of modern roses.</title>
        <authorList>
            <person name="Bendahmane M."/>
        </authorList>
    </citation>
    <scope>NUCLEOTIDE SEQUENCE [LARGE SCALE GENOMIC DNA]</scope>
    <source>
        <strain evidence="3">cv. Old Blush</strain>
    </source>
</reference>
<comment type="caution">
    <text evidence="2">The sequence shown here is derived from an EMBL/GenBank/DDBJ whole genome shotgun (WGS) entry which is preliminary data.</text>
</comment>
<keyword evidence="2" id="KW-0012">Acyltransferase</keyword>
<proteinExistence type="predicted"/>
<dbReference type="PANTHER" id="PTHR31650:SF34">
    <property type="entry name" value="O-ACYLTRANSFERASE WSD1-LIKE ISOFORM X1"/>
    <property type="match status" value="1"/>
</dbReference>
<evidence type="ECO:0000259" key="1">
    <source>
        <dbReference type="Pfam" id="PF06974"/>
    </source>
</evidence>
<dbReference type="EC" id="2.3.1.-" evidence="2"/>
<dbReference type="Pfam" id="PF06974">
    <property type="entry name" value="WS_DGAT_C"/>
    <property type="match status" value="1"/>
</dbReference>
<gene>
    <name evidence="2" type="ORF">RchiOBHm_Chr6g0267491</name>
</gene>
<dbReference type="GO" id="GO:0005886">
    <property type="term" value="C:plasma membrane"/>
    <property type="evidence" value="ECO:0007669"/>
    <property type="project" value="TreeGrafter"/>
</dbReference>
<evidence type="ECO:0000313" key="2">
    <source>
        <dbReference type="EMBL" id="PRQ23992.1"/>
    </source>
</evidence>
<accession>A0A2P6PQ15</accession>
<dbReference type="Gramene" id="PRQ23992">
    <property type="protein sequence ID" value="PRQ23992"/>
    <property type="gene ID" value="RchiOBHm_Chr6g0267491"/>
</dbReference>
<dbReference type="PANTHER" id="PTHR31650">
    <property type="entry name" value="O-ACYLTRANSFERASE (WSD1-LIKE) FAMILY PROTEIN"/>
    <property type="match status" value="1"/>
</dbReference>
<dbReference type="AlphaFoldDB" id="A0A2P6PQ15"/>
<keyword evidence="3" id="KW-1185">Reference proteome</keyword>
<dbReference type="OMA" id="PIRSGHK"/>
<dbReference type="EMBL" id="PDCK01000044">
    <property type="protein sequence ID" value="PRQ23992.1"/>
    <property type="molecule type" value="Genomic_DNA"/>
</dbReference>
<dbReference type="GO" id="GO:0008374">
    <property type="term" value="F:O-acyltransferase activity"/>
    <property type="evidence" value="ECO:0007669"/>
    <property type="project" value="InterPro"/>
</dbReference>